<evidence type="ECO:0000313" key="1">
    <source>
        <dbReference type="EMBL" id="KAB8339188.1"/>
    </source>
</evidence>
<comment type="caution">
    <text evidence="1">The sequence shown here is derived from an EMBL/GenBank/DDBJ whole genome shotgun (WGS) entry which is preliminary data.</text>
</comment>
<keyword evidence="2" id="KW-1185">Reference proteome</keyword>
<sequence>MQERDIVVHAGAAAAGRALAHRRSICARRRQPALRVEELGVGAPEGGGAVHGEDAEEEAQRLGADGGEVGHGVEGVGVEGVGGRAGEGGVDLVAQARLDGWVCGEHVRGPGGCGGGGFVAGGEEGEELVDELVVGHGGGAQEDGEDVDVVGGGGLFGQGCALVGEQLDGDAAQARGGLADADELWDGEHSCQPGRDGYVG</sequence>
<dbReference type="Proteomes" id="UP000327013">
    <property type="component" value="Unassembled WGS sequence"/>
</dbReference>
<evidence type="ECO:0000313" key="2">
    <source>
        <dbReference type="Proteomes" id="UP000327013"/>
    </source>
</evidence>
<proteinExistence type="predicted"/>
<gene>
    <name evidence="1" type="ORF">FH972_022123</name>
</gene>
<dbReference type="AlphaFoldDB" id="A0A5N6KRN9"/>
<accession>A0A5N6KRN9</accession>
<protein>
    <submittedName>
        <fullName evidence="1">Uncharacterized protein</fullName>
    </submittedName>
</protein>
<organism evidence="1 2">
    <name type="scientific">Carpinus fangiana</name>
    <dbReference type="NCBI Taxonomy" id="176857"/>
    <lineage>
        <taxon>Eukaryota</taxon>
        <taxon>Viridiplantae</taxon>
        <taxon>Streptophyta</taxon>
        <taxon>Embryophyta</taxon>
        <taxon>Tracheophyta</taxon>
        <taxon>Spermatophyta</taxon>
        <taxon>Magnoliopsida</taxon>
        <taxon>eudicotyledons</taxon>
        <taxon>Gunneridae</taxon>
        <taxon>Pentapetalae</taxon>
        <taxon>rosids</taxon>
        <taxon>fabids</taxon>
        <taxon>Fagales</taxon>
        <taxon>Betulaceae</taxon>
        <taxon>Carpinus</taxon>
    </lineage>
</organism>
<reference evidence="1 2" key="1">
    <citation type="submission" date="2019-06" db="EMBL/GenBank/DDBJ databases">
        <title>A chromosomal-level reference genome of Carpinus fangiana (Coryloideae, Betulaceae).</title>
        <authorList>
            <person name="Yang X."/>
            <person name="Wang Z."/>
            <person name="Zhang L."/>
            <person name="Hao G."/>
            <person name="Liu J."/>
            <person name="Yang Y."/>
        </authorList>
    </citation>
    <scope>NUCLEOTIDE SEQUENCE [LARGE SCALE GENOMIC DNA]</scope>
    <source>
        <strain evidence="1">Cfa_2016G</strain>
        <tissue evidence="1">Leaf</tissue>
    </source>
</reference>
<name>A0A5N6KRN9_9ROSI</name>
<dbReference type="EMBL" id="VIBQ01000010">
    <property type="protein sequence ID" value="KAB8339188.1"/>
    <property type="molecule type" value="Genomic_DNA"/>
</dbReference>